<dbReference type="PANTHER" id="PTHR42837:SF2">
    <property type="entry name" value="MEMBRANE METALLOPROTEASE ARASP2, CHLOROPLASTIC-RELATED"/>
    <property type="match status" value="1"/>
</dbReference>
<evidence type="ECO:0000256" key="10">
    <source>
        <dbReference type="ARBA" id="ARBA00023136"/>
    </source>
</evidence>
<dbReference type="OrthoDB" id="5287739at2"/>
<feature type="transmembrane region" description="Helical" evidence="11">
    <location>
        <begin position="375"/>
        <end position="408"/>
    </location>
</feature>
<evidence type="ECO:0000256" key="9">
    <source>
        <dbReference type="ARBA" id="ARBA00023049"/>
    </source>
</evidence>
<dbReference type="EMBL" id="AP018558">
    <property type="protein sequence ID" value="BBD77132.1"/>
    <property type="molecule type" value="Genomic_DNA"/>
</dbReference>
<dbReference type="CDD" id="cd06163">
    <property type="entry name" value="S2P-M50_PDZ_RseP-like"/>
    <property type="match status" value="2"/>
</dbReference>
<dbReference type="Pfam" id="PF17820">
    <property type="entry name" value="PDZ_6"/>
    <property type="match status" value="1"/>
</dbReference>
<keyword evidence="8 11" id="KW-1133">Transmembrane helix</keyword>
<dbReference type="GO" id="GO:0004222">
    <property type="term" value="F:metalloendopeptidase activity"/>
    <property type="evidence" value="ECO:0007669"/>
    <property type="project" value="InterPro"/>
</dbReference>
<sequence length="451" mass="48850">MSVLHTVVAFVLALGILIWFHELGHYGVARAFGVRVLRFSVGFGKPLLSWRDRRGTEWVVAGIPLGGYVKMLDSREAPVPESEKPYAFDSQPPLVRIAIVAAGPLANFVLAILFYAWVAVIGVEEPLAFVDPPEASLAASVGIPPRAQIVAVNQTPADTWPQVRWTVLQAIADGQDVVTLTLRDQAAATYEVVLPLSQVELDPDRGDPLHQLGLVAARPQLPPVIGAVAPDSPAAAAGLRAGDEIVALANTPITDWDTLAETVRRHPGETVAIEWLRAGQRMRAQVTLEVVPERDGRRFGRLGVQARAPDRDAFVRRVVYAPTEALLYGWEQTLEMAGLTLKLIGKMLVGEASVKNLSGPLTIATVAGQSAELGWAHYLSFLALVSVSLGVLNLLPIPILDGGHLLYYSIEWLRGRPLSDTAQILGQRIGMALLVFLMGLALLNDFLRWLS</sequence>
<evidence type="ECO:0000256" key="6">
    <source>
        <dbReference type="ARBA" id="ARBA00022801"/>
    </source>
</evidence>
<dbReference type="InterPro" id="IPR036034">
    <property type="entry name" value="PDZ_sf"/>
</dbReference>
<evidence type="ECO:0000256" key="1">
    <source>
        <dbReference type="ARBA" id="ARBA00001947"/>
    </source>
</evidence>
<evidence type="ECO:0000256" key="3">
    <source>
        <dbReference type="ARBA" id="ARBA00007931"/>
    </source>
</evidence>
<keyword evidence="4 13" id="KW-0645">Protease</keyword>
<dbReference type="KEGG" id="htl:HPTL_0864"/>
<evidence type="ECO:0000256" key="5">
    <source>
        <dbReference type="ARBA" id="ARBA00022692"/>
    </source>
</evidence>
<proteinExistence type="inferred from homology"/>
<organism evidence="13 14">
    <name type="scientific">Hydrogenophilus thermoluteolus</name>
    <name type="common">Pseudomonas hydrogenothermophila</name>
    <dbReference type="NCBI Taxonomy" id="297"/>
    <lineage>
        <taxon>Bacteria</taxon>
        <taxon>Pseudomonadati</taxon>
        <taxon>Pseudomonadota</taxon>
        <taxon>Hydrogenophilia</taxon>
        <taxon>Hydrogenophilales</taxon>
        <taxon>Hydrogenophilaceae</taxon>
        <taxon>Hydrogenophilus</taxon>
    </lineage>
</organism>
<dbReference type="InterPro" id="IPR008915">
    <property type="entry name" value="Peptidase_M50"/>
</dbReference>
<evidence type="ECO:0000256" key="7">
    <source>
        <dbReference type="ARBA" id="ARBA00022833"/>
    </source>
</evidence>
<dbReference type="GO" id="GO:0046872">
    <property type="term" value="F:metal ion binding"/>
    <property type="evidence" value="ECO:0007669"/>
    <property type="project" value="UniProtKB-KW"/>
</dbReference>
<dbReference type="Pfam" id="PF02163">
    <property type="entry name" value="Peptidase_M50"/>
    <property type="match status" value="1"/>
</dbReference>
<keyword evidence="6 11" id="KW-0378">Hydrolase</keyword>
<accession>A0A2Z6DXL1</accession>
<feature type="transmembrane region" description="Helical" evidence="11">
    <location>
        <begin position="429"/>
        <end position="450"/>
    </location>
</feature>
<evidence type="ECO:0000256" key="11">
    <source>
        <dbReference type="RuleBase" id="RU362031"/>
    </source>
</evidence>
<dbReference type="PANTHER" id="PTHR42837">
    <property type="entry name" value="REGULATOR OF SIGMA-E PROTEASE RSEP"/>
    <property type="match status" value="1"/>
</dbReference>
<dbReference type="GO" id="GO:0016020">
    <property type="term" value="C:membrane"/>
    <property type="evidence" value="ECO:0007669"/>
    <property type="project" value="UniProtKB-SubCell"/>
</dbReference>
<feature type="domain" description="PDZ" evidence="12">
    <location>
        <begin position="198"/>
        <end position="255"/>
    </location>
</feature>
<dbReference type="InterPro" id="IPR001478">
    <property type="entry name" value="PDZ"/>
</dbReference>
<feature type="transmembrane region" description="Helical" evidence="11">
    <location>
        <begin position="6"/>
        <end position="28"/>
    </location>
</feature>
<evidence type="ECO:0000259" key="12">
    <source>
        <dbReference type="PROSITE" id="PS50106"/>
    </source>
</evidence>
<dbReference type="AlphaFoldDB" id="A0A2Z6DXL1"/>
<gene>
    <name evidence="13" type="ORF">HPTL_0864</name>
</gene>
<dbReference type="SMART" id="SM00228">
    <property type="entry name" value="PDZ"/>
    <property type="match status" value="1"/>
</dbReference>
<dbReference type="RefSeq" id="WP_119334901.1">
    <property type="nucleotide sequence ID" value="NZ_AP018558.1"/>
</dbReference>
<dbReference type="Proteomes" id="UP000262004">
    <property type="component" value="Chromosome"/>
</dbReference>
<keyword evidence="10 11" id="KW-0472">Membrane</keyword>
<evidence type="ECO:0000256" key="4">
    <source>
        <dbReference type="ARBA" id="ARBA00022670"/>
    </source>
</evidence>
<evidence type="ECO:0000256" key="2">
    <source>
        <dbReference type="ARBA" id="ARBA00004141"/>
    </source>
</evidence>
<dbReference type="GO" id="GO:0006508">
    <property type="term" value="P:proteolysis"/>
    <property type="evidence" value="ECO:0007669"/>
    <property type="project" value="UniProtKB-KW"/>
</dbReference>
<dbReference type="SUPFAM" id="SSF50156">
    <property type="entry name" value="PDZ domain-like"/>
    <property type="match status" value="2"/>
</dbReference>
<evidence type="ECO:0000256" key="8">
    <source>
        <dbReference type="ARBA" id="ARBA00022989"/>
    </source>
</evidence>
<dbReference type="Gene3D" id="2.30.42.10">
    <property type="match status" value="2"/>
</dbReference>
<dbReference type="InterPro" id="IPR004387">
    <property type="entry name" value="Pept_M50_Zn"/>
</dbReference>
<keyword evidence="5 11" id="KW-0812">Transmembrane</keyword>
<dbReference type="InterPro" id="IPR041489">
    <property type="entry name" value="PDZ_6"/>
</dbReference>
<comment type="subcellular location">
    <subcellularLocation>
        <location evidence="2">Membrane</location>
        <topology evidence="2">Multi-pass membrane protein</topology>
    </subcellularLocation>
</comment>
<keyword evidence="14" id="KW-1185">Reference proteome</keyword>
<dbReference type="EC" id="3.4.24.-" evidence="11"/>
<feature type="transmembrane region" description="Helical" evidence="11">
    <location>
        <begin position="94"/>
        <end position="118"/>
    </location>
</feature>
<keyword evidence="7 11" id="KW-0862">Zinc</keyword>
<dbReference type="CDD" id="cd23081">
    <property type="entry name" value="cpPDZ_EcRseP-like"/>
    <property type="match status" value="1"/>
</dbReference>
<evidence type="ECO:0000313" key="13">
    <source>
        <dbReference type="EMBL" id="BBD77132.1"/>
    </source>
</evidence>
<comment type="cofactor">
    <cofactor evidence="1 11">
        <name>Zn(2+)</name>
        <dbReference type="ChEBI" id="CHEBI:29105"/>
    </cofactor>
</comment>
<dbReference type="NCBIfam" id="TIGR00054">
    <property type="entry name" value="RIP metalloprotease RseP"/>
    <property type="match status" value="1"/>
</dbReference>
<keyword evidence="9 11" id="KW-0482">Metalloprotease</keyword>
<protein>
    <recommendedName>
        <fullName evidence="11">Zinc metalloprotease</fullName>
        <ecNumber evidence="11">3.4.24.-</ecNumber>
    </recommendedName>
</protein>
<comment type="similarity">
    <text evidence="3 11">Belongs to the peptidase M50B family.</text>
</comment>
<reference evidence="13 14" key="1">
    <citation type="submission" date="2018-04" db="EMBL/GenBank/DDBJ databases">
        <title>Complete genome sequence of Hydrogenophilus thermoluteolus TH-1.</title>
        <authorList>
            <person name="Arai H."/>
        </authorList>
    </citation>
    <scope>NUCLEOTIDE SEQUENCE [LARGE SCALE GENOMIC DNA]</scope>
    <source>
        <strain evidence="13 14">TH-1</strain>
    </source>
</reference>
<keyword evidence="11" id="KW-0479">Metal-binding</keyword>
<dbReference type="PROSITE" id="PS50106">
    <property type="entry name" value="PDZ"/>
    <property type="match status" value="1"/>
</dbReference>
<evidence type="ECO:0000313" key="14">
    <source>
        <dbReference type="Proteomes" id="UP000262004"/>
    </source>
</evidence>
<name>A0A2Z6DXL1_HYDTE</name>